<dbReference type="GO" id="GO:0016787">
    <property type="term" value="F:hydrolase activity"/>
    <property type="evidence" value="ECO:0007669"/>
    <property type="project" value="UniProtKB-KW"/>
</dbReference>
<organism evidence="3 4">
    <name type="scientific">Undibacterium parvum</name>
    <dbReference type="NCBI Taxonomy" id="401471"/>
    <lineage>
        <taxon>Bacteria</taxon>
        <taxon>Pseudomonadati</taxon>
        <taxon>Pseudomonadota</taxon>
        <taxon>Betaproteobacteria</taxon>
        <taxon>Burkholderiales</taxon>
        <taxon>Oxalobacteraceae</taxon>
        <taxon>Undibacterium</taxon>
    </lineage>
</organism>
<name>A0A3S9HQA8_9BURK</name>
<evidence type="ECO:0000259" key="2">
    <source>
        <dbReference type="Pfam" id="PF20434"/>
    </source>
</evidence>
<accession>A0A3S9HQA8</accession>
<evidence type="ECO:0000313" key="4">
    <source>
        <dbReference type="Proteomes" id="UP000275663"/>
    </source>
</evidence>
<dbReference type="InterPro" id="IPR049492">
    <property type="entry name" value="BD-FAE-like_dom"/>
</dbReference>
<proteinExistence type="predicted"/>
<dbReference type="SUPFAM" id="SSF53474">
    <property type="entry name" value="alpha/beta-Hydrolases"/>
    <property type="match status" value="1"/>
</dbReference>
<evidence type="ECO:0000256" key="1">
    <source>
        <dbReference type="ARBA" id="ARBA00022801"/>
    </source>
</evidence>
<dbReference type="PANTHER" id="PTHR48081">
    <property type="entry name" value="AB HYDROLASE SUPERFAMILY PROTEIN C4A8.06C"/>
    <property type="match status" value="1"/>
</dbReference>
<keyword evidence="4" id="KW-1185">Reference proteome</keyword>
<dbReference type="AlphaFoldDB" id="A0A3S9HQA8"/>
<dbReference type="RefSeq" id="WP_126129628.1">
    <property type="nucleotide sequence ID" value="NZ_CP034464.1"/>
</dbReference>
<dbReference type="KEGG" id="upv:EJN92_21055"/>
<sequence length="285" mass="31721">MKNTARSADYYSEQYNARANIPEHPYIFTRWVEQSAQVRRRHAGLFDLMYGESAGERLDLFPTRVANAPLLVFIHGGWWRSLDKSDFSSLAPAYTNAGMNVAMLNYSLAPEASIEEIVQQQLRALAWLYKNAERYEIDGERIILVGHSAGAHLAAMLMTANWSTYDAALPERLIKAAALLSGVYDLSPLLQTDFVNVDLKLTEERILPLSPGLMPLSQAIPFITAVGGLESDEFKRQTSMLEKHWKHQHHTSIALPESNHLTICDALSDPASALNTAIIGLAKSI</sequence>
<dbReference type="InterPro" id="IPR029058">
    <property type="entry name" value="AB_hydrolase_fold"/>
</dbReference>
<dbReference type="Proteomes" id="UP000275663">
    <property type="component" value="Chromosome"/>
</dbReference>
<dbReference type="Gene3D" id="3.40.50.1820">
    <property type="entry name" value="alpha/beta hydrolase"/>
    <property type="match status" value="1"/>
</dbReference>
<dbReference type="PANTHER" id="PTHR48081:SF33">
    <property type="entry name" value="KYNURENINE FORMAMIDASE"/>
    <property type="match status" value="1"/>
</dbReference>
<keyword evidence="1 3" id="KW-0378">Hydrolase</keyword>
<gene>
    <name evidence="3" type="ORF">EJN92_21055</name>
</gene>
<dbReference type="InterPro" id="IPR050300">
    <property type="entry name" value="GDXG_lipolytic_enzyme"/>
</dbReference>
<evidence type="ECO:0000313" key="3">
    <source>
        <dbReference type="EMBL" id="AZP14267.1"/>
    </source>
</evidence>
<reference evidence="3 4" key="1">
    <citation type="journal article" date="2011" name="Int. J. Syst. Evol. Microbiol.">
        <title>Description of Undibacterium oligocarboniphilum sp. nov., isolated from purified water, and Undibacterium pigrum strain CCUG 49012 as the type strain of Undibacterium parvum sp. nov., and emended descriptions of the genus Undibacterium and the species Undibacterium pigrum.</title>
        <authorList>
            <person name="Eder W."/>
            <person name="Wanner G."/>
            <person name="Ludwig W."/>
            <person name="Busse H.J."/>
            <person name="Ziemke-Kageler F."/>
            <person name="Lang E."/>
        </authorList>
    </citation>
    <scope>NUCLEOTIDE SEQUENCE [LARGE SCALE GENOMIC DNA]</scope>
    <source>
        <strain evidence="3 4">DSM 23061</strain>
    </source>
</reference>
<feature type="domain" description="BD-FAE-like" evidence="2">
    <location>
        <begin position="65"/>
        <end position="165"/>
    </location>
</feature>
<dbReference type="Pfam" id="PF20434">
    <property type="entry name" value="BD-FAE"/>
    <property type="match status" value="1"/>
</dbReference>
<dbReference type="OrthoDB" id="9771666at2"/>
<protein>
    <submittedName>
        <fullName evidence="3">Alpha/beta hydrolase</fullName>
    </submittedName>
</protein>
<dbReference type="EMBL" id="CP034464">
    <property type="protein sequence ID" value="AZP14267.1"/>
    <property type="molecule type" value="Genomic_DNA"/>
</dbReference>